<dbReference type="EMBL" id="QNUK01000011">
    <property type="protein sequence ID" value="KAF5908731.1"/>
    <property type="molecule type" value="Genomic_DNA"/>
</dbReference>
<proteinExistence type="predicted"/>
<name>A0A8J4XAY3_CLAMG</name>
<evidence type="ECO:0000313" key="3">
    <source>
        <dbReference type="Proteomes" id="UP000727407"/>
    </source>
</evidence>
<feature type="non-terminal residue" evidence="2">
    <location>
        <position position="62"/>
    </location>
</feature>
<keyword evidence="3" id="KW-1185">Reference proteome</keyword>
<accession>A0A8J4XAY3</accession>
<feature type="non-terminal residue" evidence="2">
    <location>
        <position position="1"/>
    </location>
</feature>
<organism evidence="2 3">
    <name type="scientific">Clarias magur</name>
    <name type="common">Asian catfish</name>
    <name type="synonym">Macropteronotus magur</name>
    <dbReference type="NCBI Taxonomy" id="1594786"/>
    <lineage>
        <taxon>Eukaryota</taxon>
        <taxon>Metazoa</taxon>
        <taxon>Chordata</taxon>
        <taxon>Craniata</taxon>
        <taxon>Vertebrata</taxon>
        <taxon>Euteleostomi</taxon>
        <taxon>Actinopterygii</taxon>
        <taxon>Neopterygii</taxon>
        <taxon>Teleostei</taxon>
        <taxon>Ostariophysi</taxon>
        <taxon>Siluriformes</taxon>
        <taxon>Clariidae</taxon>
        <taxon>Clarias</taxon>
    </lineage>
</organism>
<gene>
    <name evidence="2" type="primary">betA</name>
    <name evidence="2" type="ORF">DAT39_001562</name>
    <name evidence="1" type="ORF">DAT39_022638</name>
</gene>
<dbReference type="EMBL" id="QNUK01001215">
    <property type="protein sequence ID" value="KAF5885857.1"/>
    <property type="molecule type" value="Genomic_DNA"/>
</dbReference>
<evidence type="ECO:0000313" key="1">
    <source>
        <dbReference type="EMBL" id="KAF5885857.1"/>
    </source>
</evidence>
<evidence type="ECO:0000313" key="2">
    <source>
        <dbReference type="EMBL" id="KAF5908731.1"/>
    </source>
</evidence>
<protein>
    <submittedName>
        <fullName evidence="2">Oxygen-dependent choline dehydrogenase</fullName>
    </submittedName>
</protein>
<reference evidence="2" key="1">
    <citation type="submission" date="2020-07" db="EMBL/GenBank/DDBJ databases">
        <title>Clarias magur genome sequencing, assembly and annotation.</title>
        <authorList>
            <person name="Kushwaha B."/>
            <person name="Kumar R."/>
            <person name="Das P."/>
            <person name="Joshi C.G."/>
            <person name="Kumar D."/>
            <person name="Nagpure N.S."/>
            <person name="Pandey M."/>
            <person name="Agarwal S."/>
            <person name="Srivastava S."/>
            <person name="Singh M."/>
            <person name="Sahoo L."/>
            <person name="Jayasankar P."/>
            <person name="Meher P.K."/>
            <person name="Koringa P.G."/>
            <person name="Iquebal M.A."/>
            <person name="Das S.P."/>
            <person name="Bit A."/>
            <person name="Patnaik S."/>
            <person name="Patel N."/>
            <person name="Shah T.M."/>
            <person name="Hinsu A."/>
            <person name="Jena J.K."/>
        </authorList>
    </citation>
    <scope>NUCLEOTIDE SEQUENCE</scope>
    <source>
        <strain evidence="2">CIFAMagur01</strain>
        <tissue evidence="2">Testis</tissue>
    </source>
</reference>
<sequence>KLGDAKMTSYLSIAGTRCDVLHNVDCYHPSMAVVMGTDHLGIIEQVSVPYQCFSNITELEKR</sequence>
<comment type="caution">
    <text evidence="2">The sequence shown here is derived from an EMBL/GenBank/DDBJ whole genome shotgun (WGS) entry which is preliminary data.</text>
</comment>
<dbReference type="Proteomes" id="UP000727407">
    <property type="component" value="Unassembled WGS sequence"/>
</dbReference>
<dbReference type="AlphaFoldDB" id="A0A8J4XAY3"/>